<feature type="transmembrane region" description="Helical" evidence="2">
    <location>
        <begin position="106"/>
        <end position="127"/>
    </location>
</feature>
<dbReference type="AlphaFoldDB" id="A0A1V9YW61"/>
<proteinExistence type="predicted"/>
<accession>A0A1V9YW61</accession>
<dbReference type="Proteomes" id="UP000243579">
    <property type="component" value="Unassembled WGS sequence"/>
</dbReference>
<name>A0A1V9YW61_ACHHY</name>
<evidence type="ECO:0000313" key="4">
    <source>
        <dbReference type="EMBL" id="OQR89951.1"/>
    </source>
</evidence>
<organism evidence="4 5">
    <name type="scientific">Achlya hypogyna</name>
    <name type="common">Oomycete</name>
    <name type="synonym">Protoachlya hypogyna</name>
    <dbReference type="NCBI Taxonomy" id="1202772"/>
    <lineage>
        <taxon>Eukaryota</taxon>
        <taxon>Sar</taxon>
        <taxon>Stramenopiles</taxon>
        <taxon>Oomycota</taxon>
        <taxon>Saprolegniomycetes</taxon>
        <taxon>Saprolegniales</taxon>
        <taxon>Achlyaceae</taxon>
        <taxon>Achlya</taxon>
    </lineage>
</organism>
<reference evidence="4 5" key="1">
    <citation type="journal article" date="2014" name="Genome Biol. Evol.">
        <title>The secreted proteins of Achlya hypogyna and Thraustotheca clavata identify the ancestral oomycete secretome and reveal gene acquisitions by horizontal gene transfer.</title>
        <authorList>
            <person name="Misner I."/>
            <person name="Blouin N."/>
            <person name="Leonard G."/>
            <person name="Richards T.A."/>
            <person name="Lane C.E."/>
        </authorList>
    </citation>
    <scope>NUCLEOTIDE SEQUENCE [LARGE SCALE GENOMIC DNA]</scope>
    <source>
        <strain evidence="4 5">ATCC 48635</strain>
    </source>
</reference>
<keyword evidence="2" id="KW-1133">Transmembrane helix</keyword>
<dbReference type="EMBL" id="JNBR01000700">
    <property type="protein sequence ID" value="OQR89951.1"/>
    <property type="molecule type" value="Genomic_DNA"/>
</dbReference>
<keyword evidence="3" id="KW-0732">Signal</keyword>
<evidence type="ECO:0000256" key="2">
    <source>
        <dbReference type="SAM" id="Phobius"/>
    </source>
</evidence>
<feature type="chain" id="PRO_5011986231" description="Secreted protein" evidence="3">
    <location>
        <begin position="20"/>
        <end position="199"/>
    </location>
</feature>
<keyword evidence="5" id="KW-1185">Reference proteome</keyword>
<sequence length="199" mass="21593">MRSTPLLLLMSLGLVMTQSGPPANATSCELCAVYGNCNNTFGDLAGQFCGSFDLNGLREMCCCGVHQDCGKPAEDGQCECTVTFVTTEGPSADTTRSFWSDAFESVGFVIGIIALSTTLMVLVVFCFQIDERMNDCKRLGAWALASILNGGAWLRMRWLHWFPAEVPPSQRDSTAATFLVDGDAPSPELTTTKERPWTP</sequence>
<keyword evidence="2" id="KW-0472">Membrane</keyword>
<dbReference type="OrthoDB" id="120842at2759"/>
<evidence type="ECO:0000256" key="3">
    <source>
        <dbReference type="SAM" id="SignalP"/>
    </source>
</evidence>
<protein>
    <recommendedName>
        <fullName evidence="6">Secreted protein</fullName>
    </recommendedName>
</protein>
<evidence type="ECO:0000256" key="1">
    <source>
        <dbReference type="SAM" id="MobiDB-lite"/>
    </source>
</evidence>
<gene>
    <name evidence="4" type="ORF">ACHHYP_20240</name>
</gene>
<feature type="signal peptide" evidence="3">
    <location>
        <begin position="1"/>
        <end position="19"/>
    </location>
</feature>
<evidence type="ECO:0000313" key="5">
    <source>
        <dbReference type="Proteomes" id="UP000243579"/>
    </source>
</evidence>
<evidence type="ECO:0008006" key="6">
    <source>
        <dbReference type="Google" id="ProtNLM"/>
    </source>
</evidence>
<feature type="region of interest" description="Disordered" evidence="1">
    <location>
        <begin position="180"/>
        <end position="199"/>
    </location>
</feature>
<keyword evidence="2" id="KW-0812">Transmembrane</keyword>
<comment type="caution">
    <text evidence="4">The sequence shown here is derived from an EMBL/GenBank/DDBJ whole genome shotgun (WGS) entry which is preliminary data.</text>
</comment>